<dbReference type="EMBL" id="MLQQ01000018">
    <property type="protein sequence ID" value="OIJ12759.1"/>
    <property type="molecule type" value="Genomic_DNA"/>
</dbReference>
<dbReference type="OrthoDB" id="9804333at2"/>
<dbReference type="CDD" id="cd07438">
    <property type="entry name" value="PHP_HisPPase_AMP"/>
    <property type="match status" value="1"/>
</dbReference>
<accession>A0A1S2LJP7</accession>
<dbReference type="PANTHER" id="PTHR42924:SF3">
    <property type="entry name" value="POLYMERASE_HISTIDINOL PHOSPHATASE N-TERMINAL DOMAIN-CONTAINING PROTEIN"/>
    <property type="match status" value="1"/>
</dbReference>
<dbReference type="RefSeq" id="WP_071313066.1">
    <property type="nucleotide sequence ID" value="NZ_MLQQ01000018.1"/>
</dbReference>
<dbReference type="GO" id="GO:0035312">
    <property type="term" value="F:5'-3' DNA exonuclease activity"/>
    <property type="evidence" value="ECO:0007669"/>
    <property type="project" value="TreeGrafter"/>
</dbReference>
<dbReference type="Gene3D" id="3.20.20.140">
    <property type="entry name" value="Metal-dependent hydrolases"/>
    <property type="match status" value="1"/>
</dbReference>
<dbReference type="PANTHER" id="PTHR42924">
    <property type="entry name" value="EXONUCLEASE"/>
    <property type="match status" value="1"/>
</dbReference>
<feature type="domain" description="Polymerase/histidinol phosphatase N-terminal" evidence="1">
    <location>
        <begin position="8"/>
        <end position="73"/>
    </location>
</feature>
<evidence type="ECO:0000313" key="2">
    <source>
        <dbReference type="EMBL" id="OIJ12759.1"/>
    </source>
</evidence>
<dbReference type="Gene3D" id="1.10.150.650">
    <property type="match status" value="1"/>
</dbReference>
<dbReference type="SUPFAM" id="SSF89550">
    <property type="entry name" value="PHP domain-like"/>
    <property type="match status" value="1"/>
</dbReference>
<organism evidence="2 3">
    <name type="scientific">Anaerobacillus arseniciselenatis</name>
    <dbReference type="NCBI Taxonomy" id="85682"/>
    <lineage>
        <taxon>Bacteria</taxon>
        <taxon>Bacillati</taxon>
        <taxon>Bacillota</taxon>
        <taxon>Bacilli</taxon>
        <taxon>Bacillales</taxon>
        <taxon>Bacillaceae</taxon>
        <taxon>Anaerobacillus</taxon>
    </lineage>
</organism>
<evidence type="ECO:0000259" key="1">
    <source>
        <dbReference type="SMART" id="SM00481"/>
    </source>
</evidence>
<name>A0A1S2LJP7_9BACI</name>
<dbReference type="InterPro" id="IPR003141">
    <property type="entry name" value="Pol/His_phosphatase_N"/>
</dbReference>
<dbReference type="SMART" id="SM00481">
    <property type="entry name" value="POLIIIAc"/>
    <property type="match status" value="1"/>
</dbReference>
<proteinExistence type="predicted"/>
<dbReference type="InterPro" id="IPR052018">
    <property type="entry name" value="PHP_domain"/>
</dbReference>
<dbReference type="InterPro" id="IPR004013">
    <property type="entry name" value="PHP_dom"/>
</dbReference>
<dbReference type="GO" id="GO:0004534">
    <property type="term" value="F:5'-3' RNA exonuclease activity"/>
    <property type="evidence" value="ECO:0007669"/>
    <property type="project" value="TreeGrafter"/>
</dbReference>
<evidence type="ECO:0000313" key="3">
    <source>
        <dbReference type="Proteomes" id="UP000180098"/>
    </source>
</evidence>
<keyword evidence="3" id="KW-1185">Reference proteome</keyword>
<dbReference type="InterPro" id="IPR016195">
    <property type="entry name" value="Pol/histidinol_Pase-like"/>
</dbReference>
<dbReference type="Proteomes" id="UP000180098">
    <property type="component" value="Unassembled WGS sequence"/>
</dbReference>
<gene>
    <name evidence="2" type="ORF">BKP35_09255</name>
</gene>
<dbReference type="Pfam" id="PF02811">
    <property type="entry name" value="PHP"/>
    <property type="match status" value="1"/>
</dbReference>
<sequence length="287" mass="32431">MNNTSRNADLHLHTTASDGGYSPKELVLKCKEVGLQYIAITDHDTVAGVKEATSEAKKHQITVIPGIEFSTKESGVGVHILGYGIDIDDKPLLEMLKEQQIMREKRMQEMVSKFSELNIQLNEQEILKEAEGGSIGRPHVAKVLVRMGVVKDVAEAFDLYLGEGKPCYVKKQREMTPREALNWIKATKGVAILAHPVYYNLDEKISEWVETGLLHGVEVYHRDHDLEVQRHYEKLTTKIETKLDLSLLRTGGSDFHHEDYGRVPQPLGETRVDNQLALRLIDRINSL</sequence>
<dbReference type="AlphaFoldDB" id="A0A1S2LJP7"/>
<reference evidence="2 3" key="1">
    <citation type="submission" date="2016-10" db="EMBL/GenBank/DDBJ databases">
        <title>Draft genome sequences of four alkaliphilic bacteria belonging to the Anaerobacillus genus.</title>
        <authorList>
            <person name="Bassil N.M."/>
            <person name="Lloyd J.R."/>
        </authorList>
    </citation>
    <scope>NUCLEOTIDE SEQUENCE [LARGE SCALE GENOMIC DNA]</scope>
    <source>
        <strain evidence="2 3">DSM 15340</strain>
    </source>
</reference>
<protein>
    <submittedName>
        <fullName evidence="2">Phosphatase</fullName>
    </submittedName>
</protein>
<comment type="caution">
    <text evidence="2">The sequence shown here is derived from an EMBL/GenBank/DDBJ whole genome shotgun (WGS) entry which is preliminary data.</text>
</comment>